<protein>
    <submittedName>
        <fullName evidence="2">Uncharacterized protein</fullName>
    </submittedName>
</protein>
<evidence type="ECO:0000313" key="3">
    <source>
        <dbReference type="Proteomes" id="UP000765509"/>
    </source>
</evidence>
<proteinExistence type="predicted"/>
<accession>A0A9Q3HES5</accession>
<sequence>MEKDTKLLFFSCCWPQVVIGDGLGCVIGDGFICESRKGLEVEGLGEGGGMEDGSEDTTGGNPRFQPPFTHHKFDEDQSSLKKPWNRASPIN</sequence>
<dbReference type="Proteomes" id="UP000765509">
    <property type="component" value="Unassembled WGS sequence"/>
</dbReference>
<evidence type="ECO:0000256" key="1">
    <source>
        <dbReference type="SAM" id="MobiDB-lite"/>
    </source>
</evidence>
<name>A0A9Q3HES5_9BASI</name>
<evidence type="ECO:0000313" key="2">
    <source>
        <dbReference type="EMBL" id="MBW0501642.1"/>
    </source>
</evidence>
<keyword evidence="3" id="KW-1185">Reference proteome</keyword>
<organism evidence="2 3">
    <name type="scientific">Austropuccinia psidii MF-1</name>
    <dbReference type="NCBI Taxonomy" id="1389203"/>
    <lineage>
        <taxon>Eukaryota</taxon>
        <taxon>Fungi</taxon>
        <taxon>Dikarya</taxon>
        <taxon>Basidiomycota</taxon>
        <taxon>Pucciniomycotina</taxon>
        <taxon>Pucciniomycetes</taxon>
        <taxon>Pucciniales</taxon>
        <taxon>Sphaerophragmiaceae</taxon>
        <taxon>Austropuccinia</taxon>
    </lineage>
</organism>
<gene>
    <name evidence="2" type="ORF">O181_041357</name>
</gene>
<dbReference type="EMBL" id="AVOT02016439">
    <property type="protein sequence ID" value="MBW0501642.1"/>
    <property type="molecule type" value="Genomic_DNA"/>
</dbReference>
<comment type="caution">
    <text evidence="2">The sequence shown here is derived from an EMBL/GenBank/DDBJ whole genome shotgun (WGS) entry which is preliminary data.</text>
</comment>
<reference evidence="2" key="1">
    <citation type="submission" date="2021-03" db="EMBL/GenBank/DDBJ databases">
        <title>Draft genome sequence of rust myrtle Austropuccinia psidii MF-1, a brazilian biotype.</title>
        <authorList>
            <person name="Quecine M.C."/>
            <person name="Pachon D.M.R."/>
            <person name="Bonatelli M.L."/>
            <person name="Correr F.H."/>
            <person name="Franceschini L.M."/>
            <person name="Leite T.F."/>
            <person name="Margarido G.R.A."/>
            <person name="Almeida C.A."/>
            <person name="Ferrarezi J.A."/>
            <person name="Labate C.A."/>
        </authorList>
    </citation>
    <scope>NUCLEOTIDE SEQUENCE</scope>
    <source>
        <strain evidence="2">MF-1</strain>
    </source>
</reference>
<dbReference type="AlphaFoldDB" id="A0A9Q3HES5"/>
<feature type="region of interest" description="Disordered" evidence="1">
    <location>
        <begin position="42"/>
        <end position="91"/>
    </location>
</feature>